<evidence type="ECO:0000256" key="4">
    <source>
        <dbReference type="SAM" id="MobiDB-lite"/>
    </source>
</evidence>
<keyword evidence="2" id="KW-0285">Flavoprotein</keyword>
<dbReference type="EMBL" id="LT670818">
    <property type="protein sequence ID" value="SHH03189.1"/>
    <property type="molecule type" value="Genomic_DNA"/>
</dbReference>
<comment type="cofactor">
    <cofactor evidence="1">
        <name>FMN</name>
        <dbReference type="ChEBI" id="CHEBI:58210"/>
    </cofactor>
</comment>
<dbReference type="PANTHER" id="PTHR30546">
    <property type="entry name" value="FLAVODOXIN-RELATED PROTEIN WRBA-RELATED"/>
    <property type="match status" value="1"/>
</dbReference>
<dbReference type="PANTHER" id="PTHR30546:SF23">
    <property type="entry name" value="FLAVOPROTEIN-LIKE PROTEIN YCP4-RELATED"/>
    <property type="match status" value="1"/>
</dbReference>
<gene>
    <name evidence="6" type="ORF">SAMN05444169_5360</name>
</gene>
<dbReference type="InterPro" id="IPR008254">
    <property type="entry name" value="Flavodoxin/NO_synth"/>
</dbReference>
<organism evidence="6 7">
    <name type="scientific">Bradyrhizobium erythrophlei</name>
    <dbReference type="NCBI Taxonomy" id="1437360"/>
    <lineage>
        <taxon>Bacteria</taxon>
        <taxon>Pseudomonadati</taxon>
        <taxon>Pseudomonadota</taxon>
        <taxon>Alphaproteobacteria</taxon>
        <taxon>Hyphomicrobiales</taxon>
        <taxon>Nitrobacteraceae</taxon>
        <taxon>Bradyrhizobium</taxon>
    </lineage>
</organism>
<dbReference type="GO" id="GO:0016020">
    <property type="term" value="C:membrane"/>
    <property type="evidence" value="ECO:0007669"/>
    <property type="project" value="TreeGrafter"/>
</dbReference>
<dbReference type="Proteomes" id="UP000190675">
    <property type="component" value="Chromosome I"/>
</dbReference>
<dbReference type="GO" id="GO:0010181">
    <property type="term" value="F:FMN binding"/>
    <property type="evidence" value="ECO:0007669"/>
    <property type="project" value="InterPro"/>
</dbReference>
<evidence type="ECO:0000256" key="3">
    <source>
        <dbReference type="ARBA" id="ARBA00022643"/>
    </source>
</evidence>
<accession>A0A1M5PNL5</accession>
<dbReference type="Gene3D" id="3.40.50.360">
    <property type="match status" value="1"/>
</dbReference>
<dbReference type="InterPro" id="IPR029039">
    <property type="entry name" value="Flavoprotein-like_sf"/>
</dbReference>
<dbReference type="RefSeq" id="WP_079568533.1">
    <property type="nucleotide sequence ID" value="NZ_LT670818.1"/>
</dbReference>
<evidence type="ECO:0000259" key="5">
    <source>
        <dbReference type="PROSITE" id="PS50902"/>
    </source>
</evidence>
<reference evidence="6 7" key="1">
    <citation type="submission" date="2016-11" db="EMBL/GenBank/DDBJ databases">
        <authorList>
            <person name="Jaros S."/>
            <person name="Januszkiewicz K."/>
            <person name="Wedrychowicz H."/>
        </authorList>
    </citation>
    <scope>NUCLEOTIDE SEQUENCE [LARGE SCALE GENOMIC DNA]</scope>
    <source>
        <strain evidence="6 7">GAS242</strain>
    </source>
</reference>
<dbReference type="GO" id="GO:0003955">
    <property type="term" value="F:NAD(P)H dehydrogenase (quinone) activity"/>
    <property type="evidence" value="ECO:0007669"/>
    <property type="project" value="TreeGrafter"/>
</dbReference>
<dbReference type="InterPro" id="IPR001226">
    <property type="entry name" value="Flavodoxin_CS"/>
</dbReference>
<evidence type="ECO:0000313" key="6">
    <source>
        <dbReference type="EMBL" id="SHH03189.1"/>
    </source>
</evidence>
<evidence type="ECO:0000256" key="2">
    <source>
        <dbReference type="ARBA" id="ARBA00022630"/>
    </source>
</evidence>
<dbReference type="AlphaFoldDB" id="A0A1M5PNL5"/>
<dbReference type="PROSITE" id="PS00201">
    <property type="entry name" value="FLAVODOXIN"/>
    <property type="match status" value="1"/>
</dbReference>
<dbReference type="PROSITE" id="PS50902">
    <property type="entry name" value="FLAVODOXIN_LIKE"/>
    <property type="match status" value="1"/>
</dbReference>
<sequence>MKLDHSVPVKIVVVYHSGYGHTVKIAEAIARGAATVNGASVELVTAEQAPGRWELLDGADAIIMGAPTYMGSLSAPFKAFMDATSHLQYAEKRWEGKIAAGFTNGASRGGDKQNSLVQLMTFAAQHQMHWVNLGMNYGNNRSYTNEDIINRDSYTLGMAGQADMDQSGAVAPPSSDLRTAEFLGRRVAEVAQELSAGRAMLGRRANRGVSGGADNQDPEGRGVMASKRNRGTTGLVTA</sequence>
<dbReference type="SUPFAM" id="SSF52218">
    <property type="entry name" value="Flavoproteins"/>
    <property type="match status" value="1"/>
</dbReference>
<evidence type="ECO:0000256" key="1">
    <source>
        <dbReference type="ARBA" id="ARBA00001917"/>
    </source>
</evidence>
<protein>
    <submittedName>
        <fullName evidence="6">Multimeric flavodoxin WrbA</fullName>
    </submittedName>
</protein>
<feature type="domain" description="Flavodoxin-like" evidence="5">
    <location>
        <begin position="11"/>
        <end position="188"/>
    </location>
</feature>
<dbReference type="GO" id="GO:0009055">
    <property type="term" value="F:electron transfer activity"/>
    <property type="evidence" value="ECO:0007669"/>
    <property type="project" value="InterPro"/>
</dbReference>
<evidence type="ECO:0000313" key="7">
    <source>
        <dbReference type="Proteomes" id="UP000190675"/>
    </source>
</evidence>
<name>A0A1M5PNL5_9BRAD</name>
<feature type="region of interest" description="Disordered" evidence="4">
    <location>
        <begin position="202"/>
        <end position="238"/>
    </location>
</feature>
<dbReference type="Pfam" id="PF03358">
    <property type="entry name" value="FMN_red"/>
    <property type="match status" value="1"/>
</dbReference>
<proteinExistence type="predicted"/>
<dbReference type="InterPro" id="IPR005025">
    <property type="entry name" value="FMN_Rdtase-like_dom"/>
</dbReference>
<keyword evidence="3" id="KW-0288">FMN</keyword>
<dbReference type="OrthoDB" id="9801479at2"/>